<protein>
    <recommendedName>
        <fullName evidence="2">DUF6533 domain-containing protein</fullName>
    </recommendedName>
</protein>
<feature type="transmembrane region" description="Helical" evidence="1">
    <location>
        <begin position="24"/>
        <end position="41"/>
    </location>
</feature>
<evidence type="ECO:0000259" key="2">
    <source>
        <dbReference type="Pfam" id="PF20151"/>
    </source>
</evidence>
<dbReference type="AlphaFoldDB" id="A0A4S4KB52"/>
<feature type="transmembrane region" description="Helical" evidence="1">
    <location>
        <begin position="125"/>
        <end position="147"/>
    </location>
</feature>
<dbReference type="EMBL" id="SGPJ01000388">
    <property type="protein sequence ID" value="THG94850.1"/>
    <property type="molecule type" value="Genomic_DNA"/>
</dbReference>
<gene>
    <name evidence="3" type="ORF">EW026_g6700</name>
</gene>
<proteinExistence type="predicted"/>
<sequence length="252" mass="27487">MSLPDTSDSGAIIAAFQADTGWNYTAYSMTALVAYEYVLTINQEIAMIWRRRWTLVTWLFMANRYLMIVLIIWDVVPSTAPKVSLGTRLALVVADMLVLALTWHKTFIHRVAAIRVGVRTPLSTMLLQDGTVYFVVLLAINIADIVVDAVPSLLNDSPVNTIIEALTPILISRFLLNLRQLGEPIPRFRVPTLEGMVGNMGADLDHGLAKDSEVDDELVEDADMDGGDAEVAVLGAITEDGFGASGHATESV</sequence>
<evidence type="ECO:0000256" key="1">
    <source>
        <dbReference type="SAM" id="Phobius"/>
    </source>
</evidence>
<organism evidence="3 4">
    <name type="scientific">Hermanssonia centrifuga</name>
    <dbReference type="NCBI Taxonomy" id="98765"/>
    <lineage>
        <taxon>Eukaryota</taxon>
        <taxon>Fungi</taxon>
        <taxon>Dikarya</taxon>
        <taxon>Basidiomycota</taxon>
        <taxon>Agaricomycotina</taxon>
        <taxon>Agaricomycetes</taxon>
        <taxon>Polyporales</taxon>
        <taxon>Meruliaceae</taxon>
        <taxon>Hermanssonia</taxon>
    </lineage>
</organism>
<keyword evidence="1" id="KW-0472">Membrane</keyword>
<dbReference type="Proteomes" id="UP000309038">
    <property type="component" value="Unassembled WGS sequence"/>
</dbReference>
<comment type="caution">
    <text evidence="3">The sequence shown here is derived from an EMBL/GenBank/DDBJ whole genome shotgun (WGS) entry which is preliminary data.</text>
</comment>
<dbReference type="InterPro" id="IPR045340">
    <property type="entry name" value="DUF6533"/>
</dbReference>
<feature type="domain" description="DUF6533" evidence="2">
    <location>
        <begin position="24"/>
        <end position="69"/>
    </location>
</feature>
<accession>A0A4S4KB52</accession>
<feature type="transmembrane region" description="Helical" evidence="1">
    <location>
        <begin position="85"/>
        <end position="104"/>
    </location>
</feature>
<evidence type="ECO:0000313" key="4">
    <source>
        <dbReference type="Proteomes" id="UP000309038"/>
    </source>
</evidence>
<reference evidence="3 4" key="1">
    <citation type="submission" date="2019-02" db="EMBL/GenBank/DDBJ databases">
        <title>Genome sequencing of the rare red list fungi Phlebia centrifuga.</title>
        <authorList>
            <person name="Buettner E."/>
            <person name="Kellner H."/>
        </authorList>
    </citation>
    <scope>NUCLEOTIDE SEQUENCE [LARGE SCALE GENOMIC DNA]</scope>
    <source>
        <strain evidence="3 4">DSM 108282</strain>
    </source>
</reference>
<keyword evidence="1" id="KW-1133">Transmembrane helix</keyword>
<dbReference type="Pfam" id="PF20151">
    <property type="entry name" value="DUF6533"/>
    <property type="match status" value="1"/>
</dbReference>
<evidence type="ECO:0000313" key="3">
    <source>
        <dbReference type="EMBL" id="THG94850.1"/>
    </source>
</evidence>
<keyword evidence="1" id="KW-0812">Transmembrane</keyword>
<keyword evidence="4" id="KW-1185">Reference proteome</keyword>
<feature type="transmembrane region" description="Helical" evidence="1">
    <location>
        <begin position="53"/>
        <end position="73"/>
    </location>
</feature>
<name>A0A4S4KB52_9APHY</name>